<feature type="region of interest" description="Disordered" evidence="1">
    <location>
        <begin position="214"/>
        <end position="262"/>
    </location>
</feature>
<gene>
    <name evidence="2" type="ORF">NDU88_008531</name>
</gene>
<reference evidence="2" key="1">
    <citation type="journal article" date="2022" name="bioRxiv">
        <title>Sequencing and chromosome-scale assembly of the giantPleurodeles waltlgenome.</title>
        <authorList>
            <person name="Brown T."/>
            <person name="Elewa A."/>
            <person name="Iarovenko S."/>
            <person name="Subramanian E."/>
            <person name="Araus A.J."/>
            <person name="Petzold A."/>
            <person name="Susuki M."/>
            <person name="Suzuki K.-i.T."/>
            <person name="Hayashi T."/>
            <person name="Toyoda A."/>
            <person name="Oliveira C."/>
            <person name="Osipova E."/>
            <person name="Leigh N.D."/>
            <person name="Simon A."/>
            <person name="Yun M.H."/>
        </authorList>
    </citation>
    <scope>NUCLEOTIDE SEQUENCE</scope>
    <source>
        <strain evidence="2">20211129_DDA</strain>
        <tissue evidence="2">Liver</tissue>
    </source>
</reference>
<protein>
    <submittedName>
        <fullName evidence="2">Uncharacterized protein</fullName>
    </submittedName>
</protein>
<evidence type="ECO:0000256" key="1">
    <source>
        <dbReference type="SAM" id="MobiDB-lite"/>
    </source>
</evidence>
<evidence type="ECO:0000313" key="2">
    <source>
        <dbReference type="EMBL" id="KAJ1130175.1"/>
    </source>
</evidence>
<evidence type="ECO:0000313" key="3">
    <source>
        <dbReference type="Proteomes" id="UP001066276"/>
    </source>
</evidence>
<dbReference type="AlphaFoldDB" id="A0AAV7PWW8"/>
<comment type="caution">
    <text evidence="2">The sequence shown here is derived from an EMBL/GenBank/DDBJ whole genome shotgun (WGS) entry which is preliminary data.</text>
</comment>
<feature type="compositionally biased region" description="Low complexity" evidence="1">
    <location>
        <begin position="214"/>
        <end position="231"/>
    </location>
</feature>
<keyword evidence="3" id="KW-1185">Reference proteome</keyword>
<organism evidence="2 3">
    <name type="scientific">Pleurodeles waltl</name>
    <name type="common">Iberian ribbed newt</name>
    <dbReference type="NCBI Taxonomy" id="8319"/>
    <lineage>
        <taxon>Eukaryota</taxon>
        <taxon>Metazoa</taxon>
        <taxon>Chordata</taxon>
        <taxon>Craniata</taxon>
        <taxon>Vertebrata</taxon>
        <taxon>Euteleostomi</taxon>
        <taxon>Amphibia</taxon>
        <taxon>Batrachia</taxon>
        <taxon>Caudata</taxon>
        <taxon>Salamandroidea</taxon>
        <taxon>Salamandridae</taxon>
        <taxon>Pleurodelinae</taxon>
        <taxon>Pleurodeles</taxon>
    </lineage>
</organism>
<sequence length="262" mass="28521">MKARSATPRFRMNRLVVLCTCPLRRSTASTRLLPTVPTTKMAEKSRGMITDSGRVLSPRGIADLFILRRGLVLGRGSDRRTPAYLPTAAKRTVLEWLVQGVLRHKLSEAKRAPVPPEVSTTLDLASEAAIRPWTVCTRQHLRAGSLRGQTGRRAAPARERTHLRAPRTDGTGAARPDVRHRLATRGAQHPHMAVRGLLNPVHDPDWVTGLLRPSRAAQGSQSPPSASAPSGRHLRSRRLVAAPQASTPPGPIRAKHPSAQPP</sequence>
<accession>A0AAV7PWW8</accession>
<proteinExistence type="predicted"/>
<dbReference type="EMBL" id="JANPWB010000011">
    <property type="protein sequence ID" value="KAJ1130175.1"/>
    <property type="molecule type" value="Genomic_DNA"/>
</dbReference>
<dbReference type="Proteomes" id="UP001066276">
    <property type="component" value="Chromosome 7"/>
</dbReference>
<name>A0AAV7PWW8_PLEWA</name>
<feature type="region of interest" description="Disordered" evidence="1">
    <location>
        <begin position="144"/>
        <end position="177"/>
    </location>
</feature>